<protein>
    <submittedName>
        <fullName evidence="2">Uncharacterized protein</fullName>
    </submittedName>
</protein>
<evidence type="ECO:0000256" key="1">
    <source>
        <dbReference type="SAM" id="MobiDB-lite"/>
    </source>
</evidence>
<feature type="compositionally biased region" description="Basic and acidic residues" evidence="1">
    <location>
        <begin position="59"/>
        <end position="69"/>
    </location>
</feature>
<organism evidence="2 3">
    <name type="scientific">Macrostomum lignano</name>
    <dbReference type="NCBI Taxonomy" id="282301"/>
    <lineage>
        <taxon>Eukaryota</taxon>
        <taxon>Metazoa</taxon>
        <taxon>Spiralia</taxon>
        <taxon>Lophotrochozoa</taxon>
        <taxon>Platyhelminthes</taxon>
        <taxon>Rhabditophora</taxon>
        <taxon>Macrostomorpha</taxon>
        <taxon>Macrostomida</taxon>
        <taxon>Macrostomidae</taxon>
        <taxon>Macrostomum</taxon>
    </lineage>
</organism>
<dbReference type="Proteomes" id="UP000215902">
    <property type="component" value="Unassembled WGS sequence"/>
</dbReference>
<feature type="region of interest" description="Disordered" evidence="1">
    <location>
        <begin position="1"/>
        <end position="150"/>
    </location>
</feature>
<proteinExistence type="predicted"/>
<feature type="compositionally biased region" description="Basic residues" evidence="1">
    <location>
        <begin position="17"/>
        <end position="34"/>
    </location>
</feature>
<gene>
    <name evidence="2" type="ORF">BOX15_Mlig032836g2</name>
</gene>
<dbReference type="EMBL" id="NIVC01004371">
    <property type="protein sequence ID" value="PAA47668.1"/>
    <property type="molecule type" value="Genomic_DNA"/>
</dbReference>
<accession>A0A267DEE5</accession>
<feature type="compositionally biased region" description="Polar residues" evidence="1">
    <location>
        <begin position="99"/>
        <end position="110"/>
    </location>
</feature>
<feature type="non-terminal residue" evidence="2">
    <location>
        <position position="1"/>
    </location>
</feature>
<evidence type="ECO:0000313" key="2">
    <source>
        <dbReference type="EMBL" id="PAA47668.1"/>
    </source>
</evidence>
<dbReference type="AlphaFoldDB" id="A0A267DEE5"/>
<reference evidence="2 3" key="1">
    <citation type="submission" date="2017-06" db="EMBL/GenBank/DDBJ databases">
        <title>A platform for efficient transgenesis in Macrostomum lignano, a flatworm model organism for stem cell research.</title>
        <authorList>
            <person name="Berezikov E."/>
        </authorList>
    </citation>
    <scope>NUCLEOTIDE SEQUENCE [LARGE SCALE GENOMIC DNA]</scope>
    <source>
        <strain evidence="2">DV1</strain>
        <tissue evidence="2">Whole organism</tissue>
    </source>
</reference>
<evidence type="ECO:0000313" key="3">
    <source>
        <dbReference type="Proteomes" id="UP000215902"/>
    </source>
</evidence>
<sequence>DANCCARYAEAASAPKSKQKKKRQQRQRRSRKEKLRIEAAQPMQKANGQSSPVVLVAYRKIDQSEDQNRKSLSPKPLQPSPPKQPGSVQEVAGVAPTAVLQSQSQLNVFNPQPPSALKRLRPRQQQHRGKQLLSRLKRCRSKRLTDGGNK</sequence>
<comment type="caution">
    <text evidence="2">The sequence shown here is derived from an EMBL/GenBank/DDBJ whole genome shotgun (WGS) entry which is preliminary data.</text>
</comment>
<name>A0A267DEE5_9PLAT</name>
<keyword evidence="3" id="KW-1185">Reference proteome</keyword>
<feature type="compositionally biased region" description="Basic residues" evidence="1">
    <location>
        <begin position="118"/>
        <end position="142"/>
    </location>
</feature>